<protein>
    <submittedName>
        <fullName evidence="7">FAD/NAD(P)-binding domain-containing protein</fullName>
    </submittedName>
</protein>
<dbReference type="Proteomes" id="UP000077266">
    <property type="component" value="Unassembled WGS sequence"/>
</dbReference>
<dbReference type="PANTHER" id="PTHR42784">
    <property type="entry name" value="PYRANOSE 2-OXIDASE"/>
    <property type="match status" value="1"/>
</dbReference>
<evidence type="ECO:0000313" key="7">
    <source>
        <dbReference type="EMBL" id="KZV81677.1"/>
    </source>
</evidence>
<dbReference type="OrthoDB" id="167809at2759"/>
<dbReference type="InterPro" id="IPR036188">
    <property type="entry name" value="FAD/NAD-bd_sf"/>
</dbReference>
<proteinExistence type="inferred from homology"/>
<dbReference type="PANTHER" id="PTHR42784:SF1">
    <property type="entry name" value="PYRANOSE 2-OXIDASE"/>
    <property type="match status" value="1"/>
</dbReference>
<sequence>MASDLVPRRGEPDYMKYPDHPTVPSFHFRTGKPALLPVEDAPKQPANEFGFPVPGVQSPTPAHATAAHYFVDEEQWKAIVDHGEFDDIVCGSGFCALAYVSEALERNPHRKILILERGGFWLPEHFQNLPLPYKMVLGGPSETFPWQLSSRTFRSELKFLHGSCPFFGGRSTFWSAWCPQPSEELMRGFPQSMIDTANQSGFWDKGKRLLHVTPANEIQDEVFGALQNDIDARLSAHLHEIPSATSVKPGPLAVGKATPTSTLSFQKFSTPGPLLALQEKQRQLAKRGKGSPLIIATDVVVEKFLTDSDNDNVVNVLKTSRGDLCFPNGTTNVILATGAIPATTIALNSLESMQTRAGNRLTGHFITHVAARFPIDPKRYPQWGSKCDKGTACDGECKQKLEIGATYLAGMDEHERQYHVQITAIHSPHPEWDAVDAGRECPDYAAAATLAQLEGSEDYIVLICATLGELDENNKDSWVKSNRQDLDVTTNIKLQVALDEKATALWRVMDQATYDTIAVAAGDMENKIEYWHDDKSNPGWHSEKPSRAESHVPGVVHECSTLYMGPESDPQAAVGDDYALHGCKNVYVTGGAIFPSAGSWNPTLTMSCYAQDLARKLVPVPVYNRR</sequence>
<dbReference type="AlphaFoldDB" id="A0A165C239"/>
<organism evidence="7 8">
    <name type="scientific">Exidia glandulosa HHB12029</name>
    <dbReference type="NCBI Taxonomy" id="1314781"/>
    <lineage>
        <taxon>Eukaryota</taxon>
        <taxon>Fungi</taxon>
        <taxon>Dikarya</taxon>
        <taxon>Basidiomycota</taxon>
        <taxon>Agaricomycotina</taxon>
        <taxon>Agaricomycetes</taxon>
        <taxon>Auriculariales</taxon>
        <taxon>Exidiaceae</taxon>
        <taxon>Exidia</taxon>
    </lineage>
</organism>
<accession>A0A165C239</accession>
<evidence type="ECO:0000256" key="3">
    <source>
        <dbReference type="ARBA" id="ARBA00022630"/>
    </source>
</evidence>
<dbReference type="Pfam" id="PF05199">
    <property type="entry name" value="GMC_oxred_C"/>
    <property type="match status" value="1"/>
</dbReference>
<name>A0A165C239_EXIGL</name>
<evidence type="ECO:0000256" key="1">
    <source>
        <dbReference type="ARBA" id="ARBA00001974"/>
    </source>
</evidence>
<keyword evidence="8" id="KW-1185">Reference proteome</keyword>
<keyword evidence="5" id="KW-0560">Oxidoreductase</keyword>
<dbReference type="EMBL" id="KV426375">
    <property type="protein sequence ID" value="KZV81677.1"/>
    <property type="molecule type" value="Genomic_DNA"/>
</dbReference>
<dbReference type="GO" id="GO:0016614">
    <property type="term" value="F:oxidoreductase activity, acting on CH-OH group of donors"/>
    <property type="evidence" value="ECO:0007669"/>
    <property type="project" value="InterPro"/>
</dbReference>
<reference evidence="7 8" key="1">
    <citation type="journal article" date="2016" name="Mol. Biol. Evol.">
        <title>Comparative Genomics of Early-Diverging Mushroom-Forming Fungi Provides Insights into the Origins of Lignocellulose Decay Capabilities.</title>
        <authorList>
            <person name="Nagy L.G."/>
            <person name="Riley R."/>
            <person name="Tritt A."/>
            <person name="Adam C."/>
            <person name="Daum C."/>
            <person name="Floudas D."/>
            <person name="Sun H."/>
            <person name="Yadav J.S."/>
            <person name="Pangilinan J."/>
            <person name="Larsson K.H."/>
            <person name="Matsuura K."/>
            <person name="Barry K."/>
            <person name="Labutti K."/>
            <person name="Kuo R."/>
            <person name="Ohm R.A."/>
            <person name="Bhattacharya S.S."/>
            <person name="Shirouzu T."/>
            <person name="Yoshinaga Y."/>
            <person name="Martin F.M."/>
            <person name="Grigoriev I.V."/>
            <person name="Hibbett D.S."/>
        </authorList>
    </citation>
    <scope>NUCLEOTIDE SEQUENCE [LARGE SCALE GENOMIC DNA]</scope>
    <source>
        <strain evidence="7 8">HHB12029</strain>
    </source>
</reference>
<keyword evidence="4" id="KW-0274">FAD</keyword>
<evidence type="ECO:0000259" key="6">
    <source>
        <dbReference type="Pfam" id="PF05199"/>
    </source>
</evidence>
<evidence type="ECO:0000256" key="2">
    <source>
        <dbReference type="ARBA" id="ARBA00010790"/>
    </source>
</evidence>
<feature type="domain" description="Glucose-methanol-choline oxidoreductase C-terminal" evidence="6">
    <location>
        <begin position="506"/>
        <end position="608"/>
    </location>
</feature>
<keyword evidence="3" id="KW-0285">Flavoprotein</keyword>
<evidence type="ECO:0000256" key="5">
    <source>
        <dbReference type="ARBA" id="ARBA00023002"/>
    </source>
</evidence>
<dbReference type="SUPFAM" id="SSF51905">
    <property type="entry name" value="FAD/NAD(P)-binding domain"/>
    <property type="match status" value="1"/>
</dbReference>
<dbReference type="InParanoid" id="A0A165C239"/>
<comment type="cofactor">
    <cofactor evidence="1">
        <name>FAD</name>
        <dbReference type="ChEBI" id="CHEBI:57692"/>
    </cofactor>
</comment>
<evidence type="ECO:0000256" key="4">
    <source>
        <dbReference type="ARBA" id="ARBA00022827"/>
    </source>
</evidence>
<evidence type="ECO:0000313" key="8">
    <source>
        <dbReference type="Proteomes" id="UP000077266"/>
    </source>
</evidence>
<dbReference type="Gene3D" id="3.50.50.60">
    <property type="entry name" value="FAD/NAD(P)-binding domain"/>
    <property type="match status" value="2"/>
</dbReference>
<dbReference type="InterPro" id="IPR051473">
    <property type="entry name" value="P2Ox-like"/>
</dbReference>
<gene>
    <name evidence="7" type="ORF">EXIGLDRAFT_779442</name>
</gene>
<dbReference type="InterPro" id="IPR007867">
    <property type="entry name" value="GMC_OxRtase_C"/>
</dbReference>
<comment type="similarity">
    <text evidence="2">Belongs to the GMC oxidoreductase family.</text>
</comment>